<comment type="caution">
    <text evidence="3">The sequence shown here is derived from an EMBL/GenBank/DDBJ whole genome shotgun (WGS) entry which is preliminary data.</text>
</comment>
<dbReference type="PANTHER" id="PTHR11757:SF19">
    <property type="entry name" value="PROLYL ENDOPEPTIDASE-LIKE"/>
    <property type="match status" value="1"/>
</dbReference>
<keyword evidence="4" id="KW-1185">Reference proteome</keyword>
<comment type="similarity">
    <text evidence="1">Belongs to the peptidase S9A family.</text>
</comment>
<dbReference type="EMBL" id="BSUO01000001">
    <property type="protein sequence ID" value="GMA40021.1"/>
    <property type="molecule type" value="Genomic_DNA"/>
</dbReference>
<feature type="domain" description="Peptidase S9 prolyl oligopeptidase catalytic" evidence="2">
    <location>
        <begin position="87"/>
        <end position="305"/>
    </location>
</feature>
<protein>
    <recommendedName>
        <fullName evidence="2">Peptidase S9 prolyl oligopeptidase catalytic domain-containing protein</fullName>
    </recommendedName>
</protein>
<reference evidence="4" key="1">
    <citation type="journal article" date="2019" name="Int. J. Syst. Evol. Microbiol.">
        <title>The Global Catalogue of Microorganisms (GCM) 10K type strain sequencing project: providing services to taxonomists for standard genome sequencing and annotation.</title>
        <authorList>
            <consortium name="The Broad Institute Genomics Platform"/>
            <consortium name="The Broad Institute Genome Sequencing Center for Infectious Disease"/>
            <person name="Wu L."/>
            <person name="Ma J."/>
        </authorList>
    </citation>
    <scope>NUCLEOTIDE SEQUENCE [LARGE SCALE GENOMIC DNA]</scope>
    <source>
        <strain evidence="4">NBRC 113072</strain>
    </source>
</reference>
<evidence type="ECO:0000313" key="4">
    <source>
        <dbReference type="Proteomes" id="UP001157126"/>
    </source>
</evidence>
<proteinExistence type="inferred from homology"/>
<dbReference type="PRINTS" id="PR00862">
    <property type="entry name" value="PROLIGOPTASE"/>
</dbReference>
<name>A0ABQ6ISJ2_9MICO</name>
<dbReference type="Pfam" id="PF00326">
    <property type="entry name" value="Peptidase_S9"/>
    <property type="match status" value="1"/>
</dbReference>
<evidence type="ECO:0000256" key="1">
    <source>
        <dbReference type="ARBA" id="ARBA00005228"/>
    </source>
</evidence>
<dbReference type="SUPFAM" id="SSF53474">
    <property type="entry name" value="alpha/beta-Hydrolases"/>
    <property type="match status" value="1"/>
</dbReference>
<dbReference type="InterPro" id="IPR029058">
    <property type="entry name" value="AB_hydrolase_fold"/>
</dbReference>
<accession>A0ABQ6ISJ2</accession>
<sequence length="307" mass="33630">MQESFLVPRRVCEFDPDTGVVEVVKQREVLGGYDASRYVEERLWVEAEDGVSVPLSVVRRADVPADGTAPGLLRGYGAYEIPSDPYFSVPSLSLLDRGVVLAVAHVRGGGEMGRSWWLSGRFADKVNSFTDLVACGRHLLDSGLVARDRLALEGGSAGGLLVGAAVNLAPELFRVVHAAVPFVDALTTILDPSLPLTVGEWEEWGNPLADPEIYAAMKAYSPYENVQARPYPAILATTSLNDTRVQVGEPLKWVTRLRETVTSDQRERPILLRTEMVAGHGGRSGRYDAWKDAAFEMSFLLHHLDVE</sequence>
<dbReference type="InterPro" id="IPR001375">
    <property type="entry name" value="Peptidase_S9_cat"/>
</dbReference>
<evidence type="ECO:0000313" key="3">
    <source>
        <dbReference type="EMBL" id="GMA40021.1"/>
    </source>
</evidence>
<dbReference type="RefSeq" id="WP_284303794.1">
    <property type="nucleotide sequence ID" value="NZ_BSUO01000001.1"/>
</dbReference>
<dbReference type="Proteomes" id="UP001157126">
    <property type="component" value="Unassembled WGS sequence"/>
</dbReference>
<dbReference type="Gene3D" id="3.40.50.1820">
    <property type="entry name" value="alpha/beta hydrolase"/>
    <property type="match status" value="1"/>
</dbReference>
<organism evidence="3 4">
    <name type="scientific">Mobilicoccus caccae</name>
    <dbReference type="NCBI Taxonomy" id="1859295"/>
    <lineage>
        <taxon>Bacteria</taxon>
        <taxon>Bacillati</taxon>
        <taxon>Actinomycetota</taxon>
        <taxon>Actinomycetes</taxon>
        <taxon>Micrococcales</taxon>
        <taxon>Dermatophilaceae</taxon>
        <taxon>Mobilicoccus</taxon>
    </lineage>
</organism>
<gene>
    <name evidence="3" type="ORF">GCM10025883_20660</name>
</gene>
<evidence type="ECO:0000259" key="2">
    <source>
        <dbReference type="Pfam" id="PF00326"/>
    </source>
</evidence>
<dbReference type="InterPro" id="IPR051543">
    <property type="entry name" value="Serine_Peptidase_S9A"/>
</dbReference>
<dbReference type="InterPro" id="IPR002470">
    <property type="entry name" value="Peptidase_S9A"/>
</dbReference>
<dbReference type="PANTHER" id="PTHR11757">
    <property type="entry name" value="PROTEASE FAMILY S9A OLIGOPEPTIDASE"/>
    <property type="match status" value="1"/>
</dbReference>